<dbReference type="RefSeq" id="WP_367774206.1">
    <property type="nucleotide sequence ID" value="NZ_JBFNXR010000049.1"/>
</dbReference>
<evidence type="ECO:0000313" key="2">
    <source>
        <dbReference type="EMBL" id="MEW9855970.1"/>
    </source>
</evidence>
<keyword evidence="1" id="KW-0732">Signal</keyword>
<dbReference type="EMBL" id="JBFNXR010000049">
    <property type="protein sequence ID" value="MEW9855970.1"/>
    <property type="molecule type" value="Genomic_DNA"/>
</dbReference>
<reference evidence="2 3" key="1">
    <citation type="submission" date="2024-06" db="EMBL/GenBank/DDBJ databases">
        <title>Novosphingobium rhizovicinus M1R2S20.</title>
        <authorList>
            <person name="Sun J.-Q."/>
        </authorList>
    </citation>
    <scope>NUCLEOTIDE SEQUENCE [LARGE SCALE GENOMIC DNA]</scope>
    <source>
        <strain evidence="2 3">M1R2S20</strain>
    </source>
</reference>
<evidence type="ECO:0000256" key="1">
    <source>
        <dbReference type="SAM" id="SignalP"/>
    </source>
</evidence>
<gene>
    <name evidence="2" type="ORF">ABUH87_12575</name>
</gene>
<feature type="signal peptide" evidence="1">
    <location>
        <begin position="1"/>
        <end position="17"/>
    </location>
</feature>
<protein>
    <submittedName>
        <fullName evidence="2">Outer membrane beta-barrel protein</fullName>
    </submittedName>
</protein>
<accession>A0ABV3RDC3</accession>
<sequence length="411" mass="44142">MLAAVGIGISIASNASAQSSPTAQPLASPVVGQVPISSPLSTAAVDNQPRFTLVPSVRTMYDDNALRYTEVDGPRDNLRVTPGIDLNYRRLLGRVALNVSGSAGYDFNSRFRFLNQSRIGFSGSAQAPVGAICSMTLDASYDRSRVDLDDTQVAAGASSTTQVYGVNAKCTQMGGFAPRAGFTFRSLESGRTRYFNYEQYVANVGIAYAQPSIGTVTLNGTVAQLRRPLLVELTGFNDDTDVYSVSLGLNRSVSPRIRISAAGGITKANPKRAGVPSFLGASYNGQLEWLPTPRFTILGTAAREVTNQNGVSATYVIRDDYTLTARLNVSDKSRISLSGSHSHREFRGDDLAPSLLPVRASSSKAISGSYSYRLSRKLRASVGLSRRWRKADNPIYNFKSTVLTSSIGANF</sequence>
<dbReference type="InterPro" id="IPR018759">
    <property type="entry name" value="BBP2_2"/>
</dbReference>
<evidence type="ECO:0000313" key="3">
    <source>
        <dbReference type="Proteomes" id="UP001556118"/>
    </source>
</evidence>
<dbReference type="SUPFAM" id="SSF56935">
    <property type="entry name" value="Porins"/>
    <property type="match status" value="1"/>
</dbReference>
<organism evidence="2 3">
    <name type="scientific">Novosphingobium rhizovicinum</name>
    <dbReference type="NCBI Taxonomy" id="3228928"/>
    <lineage>
        <taxon>Bacteria</taxon>
        <taxon>Pseudomonadati</taxon>
        <taxon>Pseudomonadota</taxon>
        <taxon>Alphaproteobacteria</taxon>
        <taxon>Sphingomonadales</taxon>
        <taxon>Sphingomonadaceae</taxon>
        <taxon>Novosphingobium</taxon>
    </lineage>
</organism>
<keyword evidence="3" id="KW-1185">Reference proteome</keyword>
<feature type="chain" id="PRO_5045139542" evidence="1">
    <location>
        <begin position="18"/>
        <end position="411"/>
    </location>
</feature>
<dbReference type="Proteomes" id="UP001556118">
    <property type="component" value="Unassembled WGS sequence"/>
</dbReference>
<comment type="caution">
    <text evidence="2">The sequence shown here is derived from an EMBL/GenBank/DDBJ whole genome shotgun (WGS) entry which is preliminary data.</text>
</comment>
<proteinExistence type="predicted"/>
<name>A0ABV3RDC3_9SPHN</name>
<dbReference type="Pfam" id="PF10082">
    <property type="entry name" value="BBP2_2"/>
    <property type="match status" value="1"/>
</dbReference>